<proteinExistence type="predicted"/>
<protein>
    <submittedName>
        <fullName evidence="4">Putative ABC transporter ATP-binding protein YbbL</fullName>
    </submittedName>
</protein>
<keyword evidence="2 4" id="KW-0067">ATP-binding</keyword>
<dbReference type="Proteomes" id="UP000318538">
    <property type="component" value="Chromosome"/>
</dbReference>
<gene>
    <name evidence="4" type="primary">ybbL</name>
    <name evidence="4" type="ORF">K227x_52460</name>
</gene>
<evidence type="ECO:0000313" key="5">
    <source>
        <dbReference type="Proteomes" id="UP000318538"/>
    </source>
</evidence>
<dbReference type="EMBL" id="CP036525">
    <property type="protein sequence ID" value="QDT06825.1"/>
    <property type="molecule type" value="Genomic_DNA"/>
</dbReference>
<evidence type="ECO:0000256" key="1">
    <source>
        <dbReference type="ARBA" id="ARBA00022741"/>
    </source>
</evidence>
<dbReference type="PANTHER" id="PTHR43119:SF1">
    <property type="entry name" value="ABC TRANSPORTER DOMAIN-CONTAINING PROTEIN"/>
    <property type="match status" value="1"/>
</dbReference>
<dbReference type="SMART" id="SM00382">
    <property type="entry name" value="AAA"/>
    <property type="match status" value="1"/>
</dbReference>
<feature type="domain" description="ABC transporter" evidence="3">
    <location>
        <begin position="12"/>
        <end position="226"/>
    </location>
</feature>
<dbReference type="PROSITE" id="PS00211">
    <property type="entry name" value="ABC_TRANSPORTER_1"/>
    <property type="match status" value="1"/>
</dbReference>
<dbReference type="InterPro" id="IPR003439">
    <property type="entry name" value="ABC_transporter-like_ATP-bd"/>
</dbReference>
<accession>A0A517NI64</accession>
<dbReference type="PROSITE" id="PS50893">
    <property type="entry name" value="ABC_TRANSPORTER_2"/>
    <property type="match status" value="1"/>
</dbReference>
<dbReference type="InterPro" id="IPR027417">
    <property type="entry name" value="P-loop_NTPase"/>
</dbReference>
<keyword evidence="1" id="KW-0547">Nucleotide-binding</keyword>
<dbReference type="InterPro" id="IPR017871">
    <property type="entry name" value="ABC_transporter-like_CS"/>
</dbReference>
<dbReference type="GO" id="GO:0005524">
    <property type="term" value="F:ATP binding"/>
    <property type="evidence" value="ECO:0007669"/>
    <property type="project" value="UniProtKB-KW"/>
</dbReference>
<dbReference type="InterPro" id="IPR003593">
    <property type="entry name" value="AAA+_ATPase"/>
</dbReference>
<dbReference type="Pfam" id="PF00005">
    <property type="entry name" value="ABC_tran"/>
    <property type="match status" value="1"/>
</dbReference>
<dbReference type="SUPFAM" id="SSF52540">
    <property type="entry name" value="P-loop containing nucleoside triphosphate hydrolases"/>
    <property type="match status" value="1"/>
</dbReference>
<evidence type="ECO:0000313" key="4">
    <source>
        <dbReference type="EMBL" id="QDT06825.1"/>
    </source>
</evidence>
<name>A0A517NI64_9BACT</name>
<reference evidence="4 5" key="1">
    <citation type="submission" date="2019-02" db="EMBL/GenBank/DDBJ databases">
        <title>Deep-cultivation of Planctomycetes and their phenomic and genomic characterization uncovers novel biology.</title>
        <authorList>
            <person name="Wiegand S."/>
            <person name="Jogler M."/>
            <person name="Boedeker C."/>
            <person name="Pinto D."/>
            <person name="Vollmers J."/>
            <person name="Rivas-Marin E."/>
            <person name="Kohn T."/>
            <person name="Peeters S.H."/>
            <person name="Heuer A."/>
            <person name="Rast P."/>
            <person name="Oberbeckmann S."/>
            <person name="Bunk B."/>
            <person name="Jeske O."/>
            <person name="Meyerdierks A."/>
            <person name="Storesund J.E."/>
            <person name="Kallscheuer N."/>
            <person name="Luecker S."/>
            <person name="Lage O.M."/>
            <person name="Pohl T."/>
            <person name="Merkel B.J."/>
            <person name="Hornburger P."/>
            <person name="Mueller R.-W."/>
            <person name="Bruemmer F."/>
            <person name="Labrenz M."/>
            <person name="Spormann A.M."/>
            <person name="Op den Camp H."/>
            <person name="Overmann J."/>
            <person name="Amann R."/>
            <person name="Jetten M.S.M."/>
            <person name="Mascher T."/>
            <person name="Medema M.H."/>
            <person name="Devos D.P."/>
            <person name="Kaster A.-K."/>
            <person name="Ovreas L."/>
            <person name="Rohde M."/>
            <person name="Galperin M.Y."/>
            <person name="Jogler C."/>
        </authorList>
    </citation>
    <scope>NUCLEOTIDE SEQUENCE [LARGE SCALE GENOMIC DNA]</scope>
    <source>
        <strain evidence="4 5">K22_7</strain>
    </source>
</reference>
<evidence type="ECO:0000259" key="3">
    <source>
        <dbReference type="PROSITE" id="PS50893"/>
    </source>
</evidence>
<evidence type="ECO:0000256" key="2">
    <source>
        <dbReference type="ARBA" id="ARBA00022840"/>
    </source>
</evidence>
<dbReference type="PANTHER" id="PTHR43119">
    <property type="entry name" value="ABC TRANSPORT PROTEIN ATP-BINDING COMPONENT-RELATED"/>
    <property type="match status" value="1"/>
</dbReference>
<organism evidence="4 5">
    <name type="scientific">Rubripirellula lacrimiformis</name>
    <dbReference type="NCBI Taxonomy" id="1930273"/>
    <lineage>
        <taxon>Bacteria</taxon>
        <taxon>Pseudomonadati</taxon>
        <taxon>Planctomycetota</taxon>
        <taxon>Planctomycetia</taxon>
        <taxon>Pirellulales</taxon>
        <taxon>Pirellulaceae</taxon>
        <taxon>Rubripirellula</taxon>
    </lineage>
</organism>
<keyword evidence="5" id="KW-1185">Reference proteome</keyword>
<sequence>MNDPDVLAPPVIEGVGIVRRDSKTNRTLLSGVSLHVDAGESLGLEGASGSGKSTLLRALALLDPIEGGEVRYLGKVIQKSAVPGFRRNVVYLAQRPSMVVGTVLQNLSLPFTFASAERGLDHAAAVELLGVLDRDESMLDQDAMTLSGGEQQLIALVRAILVDPDVILLDEPTASLDPASTDRFEQLATTWKRADARRSWVWTSHDADQVDRLTSRRVRLADGSVVDG</sequence>
<dbReference type="RefSeq" id="WP_145173982.1">
    <property type="nucleotide sequence ID" value="NZ_CP036525.1"/>
</dbReference>
<dbReference type="AlphaFoldDB" id="A0A517NI64"/>
<dbReference type="OrthoDB" id="9785080at2"/>
<dbReference type="GO" id="GO:0016887">
    <property type="term" value="F:ATP hydrolysis activity"/>
    <property type="evidence" value="ECO:0007669"/>
    <property type="project" value="InterPro"/>
</dbReference>
<dbReference type="KEGG" id="rlc:K227x_52460"/>
<dbReference type="Gene3D" id="3.40.50.300">
    <property type="entry name" value="P-loop containing nucleotide triphosphate hydrolases"/>
    <property type="match status" value="1"/>
</dbReference>